<comment type="caution">
    <text evidence="6">The sequence shown here is derived from an EMBL/GenBank/DDBJ whole genome shotgun (WGS) entry which is preliminary data.</text>
</comment>
<dbReference type="GO" id="GO:0006334">
    <property type="term" value="P:nucleosome assembly"/>
    <property type="evidence" value="ECO:0007669"/>
    <property type="project" value="InterPro"/>
</dbReference>
<dbReference type="PANTHER" id="PTHR11467">
    <property type="entry name" value="HISTONE H1"/>
    <property type="match status" value="1"/>
</dbReference>
<evidence type="ECO:0000256" key="1">
    <source>
        <dbReference type="ARBA" id="ARBA00004123"/>
    </source>
</evidence>
<dbReference type="OrthoDB" id="1110759at2759"/>
<name>A0A8J4R8B9_9ROSI</name>
<feature type="compositionally biased region" description="Polar residues" evidence="4">
    <location>
        <begin position="920"/>
        <end position="932"/>
    </location>
</feature>
<feature type="compositionally biased region" description="Basic and acidic residues" evidence="4">
    <location>
        <begin position="1155"/>
        <end position="1169"/>
    </location>
</feature>
<feature type="compositionally biased region" description="Basic and acidic residues" evidence="4">
    <location>
        <begin position="276"/>
        <end position="289"/>
    </location>
</feature>
<evidence type="ECO:0000313" key="6">
    <source>
        <dbReference type="EMBL" id="KAF3958879.1"/>
    </source>
</evidence>
<feature type="compositionally biased region" description="Polar residues" evidence="4">
    <location>
        <begin position="250"/>
        <end position="260"/>
    </location>
</feature>
<protein>
    <recommendedName>
        <fullName evidence="5">H15 domain-containing protein</fullName>
    </recommendedName>
</protein>
<evidence type="ECO:0000256" key="2">
    <source>
        <dbReference type="ARBA" id="ARBA00023125"/>
    </source>
</evidence>
<feature type="compositionally biased region" description="Low complexity" evidence="4">
    <location>
        <begin position="952"/>
        <end position="966"/>
    </location>
</feature>
<feature type="region of interest" description="Disordered" evidence="4">
    <location>
        <begin position="1050"/>
        <end position="1242"/>
    </location>
</feature>
<keyword evidence="3" id="KW-0539">Nucleus</keyword>
<proteinExistence type="predicted"/>
<evidence type="ECO:0000256" key="3">
    <source>
        <dbReference type="ARBA" id="ARBA00023242"/>
    </source>
</evidence>
<feature type="compositionally biased region" description="Basic and acidic residues" evidence="4">
    <location>
        <begin position="176"/>
        <end position="187"/>
    </location>
</feature>
<evidence type="ECO:0000259" key="5">
    <source>
        <dbReference type="PROSITE" id="PS51504"/>
    </source>
</evidence>
<keyword evidence="7" id="KW-1185">Reference proteome</keyword>
<feature type="region of interest" description="Disordered" evidence="4">
    <location>
        <begin position="267"/>
        <end position="289"/>
    </location>
</feature>
<accession>A0A8J4R8B9</accession>
<feature type="region of interest" description="Disordered" evidence="4">
    <location>
        <begin position="913"/>
        <end position="935"/>
    </location>
</feature>
<sequence length="1242" mass="142977">MTQHVSSLNLASEHPALPLITMNSKVIEEKARGLEIDSRLKLNKLTDAVMTKFESSYPSNTLRPDLRNQIEECICKKLPDLHTPDHPTYALMIRRAIEELNDGKGSTMEAISKFILEGVEDLPWAHASFLSHHLSKLSESGEIIKVSENCYRLPGEKSNSLPKRGLKKKRKKRHYHGSEGDREHNVEEGYLFEKKQMLKEDKQSQNLEIAVNGELSGGQRHQIKEIEDQNRSQELQIEQIGKQRQEKQKINVTDQQQIPEEQRFQVNDKQNLAQGVRDKKSEEEKDEQRSIEAIEEQIHHDGRQIVMTENQDRAQRHQIEEIEDRDELEERQLQVIEEKQADEQHDVFEEQIKQVQQLEVVENHNEAKQNKVESIEEQNQEQKGDMIVEKYPSQVQKNKQQDEVRSQQRQTQRHEIEVIVEEQIGIVEKNNVTGEQIQERVGDVIQDQCQGKEQQSELIEVQNLPCDHVIKDIEKQIQLQEEEILLIEKLIEPQEQKSEVIEEQNEPRTEMRINMIGPSDMQSSKEPEKHKAIVMTEGSLTSQRLDNDGFKLLSQVKCIELLQRTKKIQEKLMDIIYSKSERAVSKDDTLKLVIEEQENEILKDPEQWQIEFSDPKRPPGFDEEVSPELFLKHKQLKLSGQLEVPTAWSKPTRTSTDVLTNSEQLENEQQPELGNSDRGFELHSTTMEAESDRQEESISKSLNMDSRQLEMEKQLDLGEEHECQISQLQNSIQESPVELQLTVLKQSCERQQPSQRQQWWKTGSQASKALESDSVDVKKSECQLLTLGQQQRQLRPRGQRPSVSDSGNMKAPKCQDQKPGNRIQERPIELETSKLDQSGQTLAQTLGQLQRRQLRPRGQQLSNSGQSTALKSQHMQDQQPGNWIQERPIELEPAKLAQSGQTLAQTLGQLQRRKLRPRGQQLSNSGQSTALKSQIEKRQLDPQGQGVFQNKLSSSQHQHELQQLQHKVQGRPLKSNPDVDTAMGKYPSDDKHHHKQQTPERQGLGRPHEKMKNEDQTTSVLFPTAHQNGQSRQLRPRDQDASQLKLAVNDTKKKSLSKHQHKQQKPLKRKGRGRPPKLKPDLDVAMGARQQLKRHKGWGRPPKSKGDADQSTMVLLPIDDQNPYKHQQAGCQGQAKRPTPKAKEDALVRVSTPLDHQDHNELQQHQEHPPKKRGRGRPPNPKPALSTMTMDVLFPSQQQEQPQHKKRGRPPKRKLDVVSAPQRKRRGRGRPSNAGWKNPKTV</sequence>
<keyword evidence="2" id="KW-0238">DNA-binding</keyword>
<dbReference type="GO" id="GO:0030261">
    <property type="term" value="P:chromosome condensation"/>
    <property type="evidence" value="ECO:0007669"/>
    <property type="project" value="TreeGrafter"/>
</dbReference>
<feature type="region of interest" description="Disordered" evidence="4">
    <location>
        <begin position="241"/>
        <end position="260"/>
    </location>
</feature>
<dbReference type="SUPFAM" id="SSF46785">
    <property type="entry name" value="Winged helix' DNA-binding domain"/>
    <property type="match status" value="1"/>
</dbReference>
<dbReference type="GO" id="GO:0005730">
    <property type="term" value="C:nucleolus"/>
    <property type="evidence" value="ECO:0007669"/>
    <property type="project" value="TreeGrafter"/>
</dbReference>
<dbReference type="SMART" id="SM00526">
    <property type="entry name" value="H15"/>
    <property type="match status" value="1"/>
</dbReference>
<feature type="compositionally biased region" description="Polar residues" evidence="4">
    <location>
        <begin position="649"/>
        <end position="673"/>
    </location>
</feature>
<dbReference type="GO" id="GO:0031492">
    <property type="term" value="F:nucleosomal DNA binding"/>
    <property type="evidence" value="ECO:0007669"/>
    <property type="project" value="TreeGrafter"/>
</dbReference>
<dbReference type="PANTHER" id="PTHR11467:SF109">
    <property type="entry name" value="H15 DOMAIN-CONTAINING PROTEIN"/>
    <property type="match status" value="1"/>
</dbReference>
<gene>
    <name evidence="6" type="ORF">CMV_016255</name>
</gene>
<dbReference type="GO" id="GO:0045910">
    <property type="term" value="P:negative regulation of DNA recombination"/>
    <property type="evidence" value="ECO:0007669"/>
    <property type="project" value="TreeGrafter"/>
</dbReference>
<feature type="region of interest" description="Disordered" evidence="4">
    <location>
        <begin position="850"/>
        <end position="880"/>
    </location>
</feature>
<dbReference type="GO" id="GO:0000786">
    <property type="term" value="C:nucleosome"/>
    <property type="evidence" value="ECO:0007669"/>
    <property type="project" value="InterPro"/>
</dbReference>
<evidence type="ECO:0000313" key="7">
    <source>
        <dbReference type="Proteomes" id="UP000737018"/>
    </source>
</evidence>
<feature type="compositionally biased region" description="Low complexity" evidence="4">
    <location>
        <begin position="850"/>
        <end position="862"/>
    </location>
</feature>
<dbReference type="AlphaFoldDB" id="A0A8J4R8B9"/>
<dbReference type="InterPro" id="IPR017956">
    <property type="entry name" value="AT_hook_DNA-bd_motif"/>
</dbReference>
<dbReference type="PROSITE" id="PS51504">
    <property type="entry name" value="H15"/>
    <property type="match status" value="1"/>
</dbReference>
<dbReference type="InterPro" id="IPR005818">
    <property type="entry name" value="Histone_H1/H5_H15"/>
</dbReference>
<organism evidence="6 7">
    <name type="scientific">Castanea mollissima</name>
    <name type="common">Chinese chestnut</name>
    <dbReference type="NCBI Taxonomy" id="60419"/>
    <lineage>
        <taxon>Eukaryota</taxon>
        <taxon>Viridiplantae</taxon>
        <taxon>Streptophyta</taxon>
        <taxon>Embryophyta</taxon>
        <taxon>Tracheophyta</taxon>
        <taxon>Spermatophyta</taxon>
        <taxon>Magnoliopsida</taxon>
        <taxon>eudicotyledons</taxon>
        <taxon>Gunneridae</taxon>
        <taxon>Pentapetalae</taxon>
        <taxon>rosids</taxon>
        <taxon>fabids</taxon>
        <taxon>Fagales</taxon>
        <taxon>Fagaceae</taxon>
        <taxon>Castanea</taxon>
    </lineage>
</organism>
<reference evidence="6" key="1">
    <citation type="submission" date="2020-03" db="EMBL/GenBank/DDBJ databases">
        <title>Castanea mollissima Vanexum genome sequencing.</title>
        <authorList>
            <person name="Staton M."/>
        </authorList>
    </citation>
    <scope>NUCLEOTIDE SEQUENCE</scope>
    <source>
        <tissue evidence="6">Leaf</tissue>
    </source>
</reference>
<evidence type="ECO:0000256" key="4">
    <source>
        <dbReference type="SAM" id="MobiDB-lite"/>
    </source>
</evidence>
<feature type="compositionally biased region" description="Basic and acidic residues" evidence="4">
    <location>
        <begin position="1006"/>
        <end position="1015"/>
    </location>
</feature>
<feature type="region of interest" description="Disordered" evidence="4">
    <location>
        <begin position="645"/>
        <end position="706"/>
    </location>
</feature>
<dbReference type="PRINTS" id="PR00929">
    <property type="entry name" value="ATHOOK"/>
</dbReference>
<dbReference type="InterPro" id="IPR036388">
    <property type="entry name" value="WH-like_DNA-bd_sf"/>
</dbReference>
<feature type="region of interest" description="Disordered" evidence="4">
    <location>
        <begin position="787"/>
        <end position="823"/>
    </location>
</feature>
<dbReference type="Gene3D" id="1.10.10.10">
    <property type="entry name" value="Winged helix-like DNA-binding domain superfamily/Winged helix DNA-binding domain"/>
    <property type="match status" value="1"/>
</dbReference>
<feature type="domain" description="H15" evidence="5">
    <location>
        <begin position="85"/>
        <end position="155"/>
    </location>
</feature>
<feature type="compositionally biased region" description="Polar residues" evidence="4">
    <location>
        <begin position="863"/>
        <end position="880"/>
    </location>
</feature>
<feature type="region of interest" description="Disordered" evidence="4">
    <location>
        <begin position="950"/>
        <end position="1015"/>
    </location>
</feature>
<dbReference type="EMBL" id="JRKL02002457">
    <property type="protein sequence ID" value="KAF3958879.1"/>
    <property type="molecule type" value="Genomic_DNA"/>
</dbReference>
<dbReference type="GO" id="GO:0003690">
    <property type="term" value="F:double-stranded DNA binding"/>
    <property type="evidence" value="ECO:0007669"/>
    <property type="project" value="TreeGrafter"/>
</dbReference>
<dbReference type="Proteomes" id="UP000737018">
    <property type="component" value="Unassembled WGS sequence"/>
</dbReference>
<comment type="subcellular location">
    <subcellularLocation>
        <location evidence="1">Nucleus</location>
    </subcellularLocation>
</comment>
<feature type="compositionally biased region" description="Basic residues" evidence="4">
    <location>
        <begin position="164"/>
        <end position="175"/>
    </location>
</feature>
<feature type="region of interest" description="Disordered" evidence="4">
    <location>
        <begin position="155"/>
        <end position="187"/>
    </location>
</feature>
<dbReference type="InterPro" id="IPR036390">
    <property type="entry name" value="WH_DNA-bd_sf"/>
</dbReference>
<dbReference type="Pfam" id="PF00538">
    <property type="entry name" value="Linker_histone"/>
    <property type="match status" value="1"/>
</dbReference>
<feature type="compositionally biased region" description="Basic residues" evidence="4">
    <location>
        <begin position="1054"/>
        <end position="1077"/>
    </location>
</feature>
<dbReference type="SMART" id="SM00384">
    <property type="entry name" value="AT_hook"/>
    <property type="match status" value="5"/>
</dbReference>